<feature type="transmembrane region" description="Helical" evidence="1">
    <location>
        <begin position="128"/>
        <end position="148"/>
    </location>
</feature>
<dbReference type="EMBL" id="PDLM01000003">
    <property type="protein sequence ID" value="RDW82663.1"/>
    <property type="molecule type" value="Genomic_DNA"/>
</dbReference>
<keyword evidence="1" id="KW-0472">Membrane</keyword>
<keyword evidence="1" id="KW-0812">Transmembrane</keyword>
<feature type="transmembrane region" description="Helical" evidence="1">
    <location>
        <begin position="292"/>
        <end position="311"/>
    </location>
</feature>
<dbReference type="AlphaFoldDB" id="A0A3D8S8P3"/>
<accession>A0A3D8S8P3</accession>
<name>A0A3D8S8P3_9HELO</name>
<keyword evidence="1" id="KW-1133">Transmembrane helix</keyword>
<sequence>MASNEETPLRASTKAVNDKSTPITKSWFSSILYPFSALKKQAGFKKTSSFVYFSITAGLFFAFCLSKVDSLDHERWLKGVFFHRFWFSDGAMAVFIQIHLRTVIPCGLMMPIQFIPAIRQKYPRFHRYVGRLNLILLTVGSITAISVAPRSFGGALETQILVWVVSSLVIYSICRSWAGMRNLRIDEHRAWILRTWAYAGSVFTLRVCMMIFGIGVQYFSANQYRTVTTCQEVLYLYETLNSSVAPVYAKYPVCTNVTSAMRALPMVDVVVTPAFGGGVEQRIAMLNLNFGVAGWAALLLHGAAVEIYLNATKDEDARLKKVSAMRRKAAGLEGAKEE</sequence>
<dbReference type="Pfam" id="PF10067">
    <property type="entry name" value="DUF2306"/>
    <property type="match status" value="1"/>
</dbReference>
<evidence type="ECO:0000256" key="1">
    <source>
        <dbReference type="SAM" id="Phobius"/>
    </source>
</evidence>
<dbReference type="Proteomes" id="UP000256645">
    <property type="component" value="Unassembled WGS sequence"/>
</dbReference>
<evidence type="ECO:0000313" key="3">
    <source>
        <dbReference type="Proteomes" id="UP000256645"/>
    </source>
</evidence>
<feature type="transmembrane region" description="Helical" evidence="1">
    <location>
        <begin position="198"/>
        <end position="219"/>
    </location>
</feature>
<dbReference type="InterPro" id="IPR018750">
    <property type="entry name" value="DUF2306_membrane"/>
</dbReference>
<keyword evidence="3" id="KW-1185">Reference proteome</keyword>
<reference evidence="2 3" key="1">
    <citation type="journal article" date="2018" name="IMA Fungus">
        <title>IMA Genome-F 9: Draft genome sequence of Annulohypoxylon stygium, Aspergillus mulundensis, Berkeleyomyces basicola (syn. Thielaviopsis basicola), Ceratocystis smalleyi, two Cercospora beticola strains, Coleophoma cylindrospora, Fusarium fracticaudum, Phialophora cf. hyalina, and Morchella septimelata.</title>
        <authorList>
            <person name="Wingfield B.D."/>
            <person name="Bills G.F."/>
            <person name="Dong Y."/>
            <person name="Huang W."/>
            <person name="Nel W.J."/>
            <person name="Swalarsk-Parry B.S."/>
            <person name="Vaghefi N."/>
            <person name="Wilken P.M."/>
            <person name="An Z."/>
            <person name="de Beer Z.W."/>
            <person name="De Vos L."/>
            <person name="Chen L."/>
            <person name="Duong T.A."/>
            <person name="Gao Y."/>
            <person name="Hammerbacher A."/>
            <person name="Kikkert J.R."/>
            <person name="Li Y."/>
            <person name="Li H."/>
            <person name="Li K."/>
            <person name="Li Q."/>
            <person name="Liu X."/>
            <person name="Ma X."/>
            <person name="Naidoo K."/>
            <person name="Pethybridge S.J."/>
            <person name="Sun J."/>
            <person name="Steenkamp E.T."/>
            <person name="van der Nest M.A."/>
            <person name="van Wyk S."/>
            <person name="Wingfield M.J."/>
            <person name="Xiong C."/>
            <person name="Yue Q."/>
            <person name="Zhang X."/>
        </authorList>
    </citation>
    <scope>NUCLEOTIDE SEQUENCE [LARGE SCALE GENOMIC DNA]</scope>
    <source>
        <strain evidence="2 3">BP6252</strain>
    </source>
</reference>
<dbReference type="STRING" id="1849047.A0A3D8S8P3"/>
<gene>
    <name evidence="2" type="ORF">BP6252_03775</name>
</gene>
<dbReference type="OrthoDB" id="193478at2759"/>
<protein>
    <submittedName>
        <fullName evidence="2">Uncharacterized protein</fullName>
    </submittedName>
</protein>
<comment type="caution">
    <text evidence="2">The sequence shown here is derived from an EMBL/GenBank/DDBJ whole genome shotgun (WGS) entry which is preliminary data.</text>
</comment>
<feature type="transmembrane region" description="Helical" evidence="1">
    <location>
        <begin position="49"/>
        <end position="68"/>
    </location>
</feature>
<evidence type="ECO:0000313" key="2">
    <source>
        <dbReference type="EMBL" id="RDW82663.1"/>
    </source>
</evidence>
<proteinExistence type="predicted"/>
<feature type="transmembrane region" description="Helical" evidence="1">
    <location>
        <begin position="160"/>
        <end position="178"/>
    </location>
</feature>
<organism evidence="2 3">
    <name type="scientific">Coleophoma cylindrospora</name>
    <dbReference type="NCBI Taxonomy" id="1849047"/>
    <lineage>
        <taxon>Eukaryota</taxon>
        <taxon>Fungi</taxon>
        <taxon>Dikarya</taxon>
        <taxon>Ascomycota</taxon>
        <taxon>Pezizomycotina</taxon>
        <taxon>Leotiomycetes</taxon>
        <taxon>Helotiales</taxon>
        <taxon>Dermateaceae</taxon>
        <taxon>Coleophoma</taxon>
    </lineage>
</organism>